<comment type="caution">
    <text evidence="1">The sequence shown here is derived from an EMBL/GenBank/DDBJ whole genome shotgun (WGS) entry which is preliminary data.</text>
</comment>
<gene>
    <name evidence="1" type="ORF">IAD15_07485</name>
</gene>
<organism evidence="1 2">
    <name type="scientific">Candidatus Fimiplasma intestinipullorum</name>
    <dbReference type="NCBI Taxonomy" id="2840825"/>
    <lineage>
        <taxon>Bacteria</taxon>
        <taxon>Bacillati</taxon>
        <taxon>Bacillota</taxon>
        <taxon>Clostridia</taxon>
        <taxon>Eubacteriales</taxon>
        <taxon>Candidatus Fimiplasma</taxon>
    </lineage>
</organism>
<name>A0A9D1HNG5_9FIRM</name>
<protein>
    <recommendedName>
        <fullName evidence="3">XRE family transcriptional regulator</fullName>
    </recommendedName>
</protein>
<accession>A0A9D1HNG5</accession>
<reference evidence="1" key="1">
    <citation type="submission" date="2020-10" db="EMBL/GenBank/DDBJ databases">
        <authorList>
            <person name="Gilroy R."/>
        </authorList>
    </citation>
    <scope>NUCLEOTIDE SEQUENCE</scope>
    <source>
        <strain evidence="1">CHK195-11698</strain>
    </source>
</reference>
<dbReference type="Proteomes" id="UP000824175">
    <property type="component" value="Unassembled WGS sequence"/>
</dbReference>
<evidence type="ECO:0008006" key="3">
    <source>
        <dbReference type="Google" id="ProtNLM"/>
    </source>
</evidence>
<evidence type="ECO:0000313" key="2">
    <source>
        <dbReference type="Proteomes" id="UP000824175"/>
    </source>
</evidence>
<dbReference type="EMBL" id="DVMJ01000062">
    <property type="protein sequence ID" value="HIU13892.1"/>
    <property type="molecule type" value="Genomic_DNA"/>
</dbReference>
<reference evidence="1" key="2">
    <citation type="journal article" date="2021" name="PeerJ">
        <title>Extensive microbial diversity within the chicken gut microbiome revealed by metagenomics and culture.</title>
        <authorList>
            <person name="Gilroy R."/>
            <person name="Ravi A."/>
            <person name="Getino M."/>
            <person name="Pursley I."/>
            <person name="Horton D.L."/>
            <person name="Alikhan N.F."/>
            <person name="Baker D."/>
            <person name="Gharbi K."/>
            <person name="Hall N."/>
            <person name="Watson M."/>
            <person name="Adriaenssens E.M."/>
            <person name="Foster-Nyarko E."/>
            <person name="Jarju S."/>
            <person name="Secka A."/>
            <person name="Antonio M."/>
            <person name="Oren A."/>
            <person name="Chaudhuri R.R."/>
            <person name="La Ragione R."/>
            <person name="Hildebrand F."/>
            <person name="Pallen M.J."/>
        </authorList>
    </citation>
    <scope>NUCLEOTIDE SEQUENCE</scope>
    <source>
        <strain evidence="1">CHK195-11698</strain>
    </source>
</reference>
<evidence type="ECO:0000313" key="1">
    <source>
        <dbReference type="EMBL" id="HIU13892.1"/>
    </source>
</evidence>
<sequence>MRGDKYFYRWLCLQETLAEYMAKEKEENYLDELLRRLRQSERGHVAIYKEAGMDRRYFSKLVSGQLKLPSKKAMIRLGLAMHLDLEGMQRLLHSCGYHLSASVDLDLVVMYCISQGKYDLWQVNAMLYELDLPLLE</sequence>
<proteinExistence type="predicted"/>
<dbReference type="AlphaFoldDB" id="A0A9D1HNG5"/>